<feature type="region of interest" description="Disordered" evidence="1">
    <location>
        <begin position="1"/>
        <end position="26"/>
    </location>
</feature>
<organism evidence="2 3">
    <name type="scientific">Ceratodon purpureus</name>
    <name type="common">Fire moss</name>
    <name type="synonym">Dicranum purpureum</name>
    <dbReference type="NCBI Taxonomy" id="3225"/>
    <lineage>
        <taxon>Eukaryota</taxon>
        <taxon>Viridiplantae</taxon>
        <taxon>Streptophyta</taxon>
        <taxon>Embryophyta</taxon>
        <taxon>Bryophyta</taxon>
        <taxon>Bryophytina</taxon>
        <taxon>Bryopsida</taxon>
        <taxon>Dicranidae</taxon>
        <taxon>Pseudoditrichales</taxon>
        <taxon>Ditrichaceae</taxon>
        <taxon>Ceratodon</taxon>
    </lineage>
</organism>
<reference evidence="2" key="1">
    <citation type="submission" date="2020-06" db="EMBL/GenBank/DDBJ databases">
        <title>WGS assembly of Ceratodon purpureus strain R40.</title>
        <authorList>
            <person name="Carey S.B."/>
            <person name="Jenkins J."/>
            <person name="Shu S."/>
            <person name="Lovell J.T."/>
            <person name="Sreedasyam A."/>
            <person name="Maumus F."/>
            <person name="Tiley G.P."/>
            <person name="Fernandez-Pozo N."/>
            <person name="Barry K."/>
            <person name="Chen C."/>
            <person name="Wang M."/>
            <person name="Lipzen A."/>
            <person name="Daum C."/>
            <person name="Saski C.A."/>
            <person name="Payton A.C."/>
            <person name="Mcbreen J.C."/>
            <person name="Conrad R.E."/>
            <person name="Kollar L.M."/>
            <person name="Olsson S."/>
            <person name="Huttunen S."/>
            <person name="Landis J.B."/>
            <person name="Wickett N.J."/>
            <person name="Johnson M.G."/>
            <person name="Rensing S.A."/>
            <person name="Grimwood J."/>
            <person name="Schmutz J."/>
            <person name="Mcdaniel S.F."/>
        </authorList>
    </citation>
    <scope>NUCLEOTIDE SEQUENCE</scope>
    <source>
        <strain evidence="2">R40</strain>
    </source>
</reference>
<feature type="compositionally biased region" description="Basic and acidic residues" evidence="1">
    <location>
        <begin position="15"/>
        <end position="26"/>
    </location>
</feature>
<comment type="caution">
    <text evidence="2">The sequence shown here is derived from an EMBL/GenBank/DDBJ whole genome shotgun (WGS) entry which is preliminary data.</text>
</comment>
<gene>
    <name evidence="2" type="ORF">KC19_12G038100</name>
</gene>
<name>A0A8T0G7B8_CERPU</name>
<protein>
    <submittedName>
        <fullName evidence="2">Uncharacterized protein</fullName>
    </submittedName>
</protein>
<evidence type="ECO:0000256" key="1">
    <source>
        <dbReference type="SAM" id="MobiDB-lite"/>
    </source>
</evidence>
<dbReference type="Proteomes" id="UP000822688">
    <property type="component" value="Chromosome 12"/>
</dbReference>
<dbReference type="AlphaFoldDB" id="A0A8T0G7B8"/>
<dbReference type="EMBL" id="CM026433">
    <property type="protein sequence ID" value="KAG0553778.1"/>
    <property type="molecule type" value="Genomic_DNA"/>
</dbReference>
<accession>A0A8T0G7B8</accession>
<keyword evidence="3" id="KW-1185">Reference proteome</keyword>
<proteinExistence type="predicted"/>
<sequence>MGTRREPPSRTSSRTSEKERNTMPEECRPVEPVIFAFGFHSEEAQGERKRERGCFGAHRLRIIHYRLVKKAEARDSSNDGEDIHFCRYGGSDIRRNHKWRSRVPVDGRASREQD</sequence>
<evidence type="ECO:0000313" key="3">
    <source>
        <dbReference type="Proteomes" id="UP000822688"/>
    </source>
</evidence>
<evidence type="ECO:0000313" key="2">
    <source>
        <dbReference type="EMBL" id="KAG0553778.1"/>
    </source>
</evidence>